<dbReference type="eggNOG" id="arCOG04893">
    <property type="taxonomic scope" value="Archaea"/>
</dbReference>
<dbReference type="PATRIC" id="fig|351160.9.peg.2130"/>
<dbReference type="KEGG" id="rci:RCIX724"/>
<dbReference type="Proteomes" id="UP000000663">
    <property type="component" value="Chromosome"/>
</dbReference>
<dbReference type="GeneID" id="5143212"/>
<dbReference type="EMBL" id="AM114193">
    <property type="protein sequence ID" value="CAJ36110.1"/>
    <property type="molecule type" value="Genomic_DNA"/>
</dbReference>
<reference evidence="1 2" key="1">
    <citation type="journal article" date="2006" name="Science">
        <title>Genome of rice cluster I archaea -- the key methane producers in the rice rhizosphere.</title>
        <authorList>
            <person name="Erkel C."/>
            <person name="Kube M."/>
            <person name="Reinhardt R."/>
            <person name="Liesack W."/>
        </authorList>
    </citation>
    <scope>NUCLEOTIDE SEQUENCE [LARGE SCALE GENOMIC DNA]</scope>
    <source>
        <strain evidence="2">DSM 22066 / NBRC 105507 / MRE50</strain>
    </source>
</reference>
<name>Q0W683_METAR</name>
<evidence type="ECO:0000313" key="2">
    <source>
        <dbReference type="Proteomes" id="UP000000663"/>
    </source>
</evidence>
<dbReference type="RefSeq" id="WP_012036399.1">
    <property type="nucleotide sequence ID" value="NC_009464.1"/>
</dbReference>
<organism evidence="1 2">
    <name type="scientific">Methanocella arvoryzae (strain DSM 22066 / NBRC 105507 / MRE50)</name>
    <dbReference type="NCBI Taxonomy" id="351160"/>
    <lineage>
        <taxon>Archaea</taxon>
        <taxon>Methanobacteriati</taxon>
        <taxon>Methanobacteriota</taxon>
        <taxon>Stenosarchaea group</taxon>
        <taxon>Methanomicrobia</taxon>
        <taxon>Methanocellales</taxon>
        <taxon>Methanocellaceae</taxon>
        <taxon>Methanocella</taxon>
    </lineage>
</organism>
<dbReference type="InterPro" id="IPR009181">
    <property type="entry name" value="Methan_mark_8"/>
</dbReference>
<protein>
    <recommendedName>
        <fullName evidence="3">Methanogenesis marker protein 8</fullName>
    </recommendedName>
</protein>
<dbReference type="OrthoDB" id="358516at2157"/>
<sequence>MDEHVIEGLGRARIVVRDGKVVEVGEPQISYCPIFDKHRGIKKLDPETIKKNIEFRIQDFGMCTPDRVLKMKDFLSFGVSEIVCTAMVKKLIDAAVIVCEGTGTLVVTDPEMVQGIGGRVSGLVSTTPIPEVIEKVGRENVVDPATAKIDQAGGVKKAIDMGYKNIAVSIIDGTGAKQMKEIEQQHPGVSIYTFVVHTTGMPEREAELVYRYADIATGCASKFIREYGARCNVYKVGDSIPMFGITERGIRLIEERIRFTGKEIKSNPDAPQPDKLL</sequence>
<dbReference type="NCBIfam" id="TIGR03275">
    <property type="entry name" value="methan_mark_8"/>
    <property type="match status" value="1"/>
</dbReference>
<dbReference type="Pfam" id="PF09872">
    <property type="entry name" value="DUF2099"/>
    <property type="match status" value="1"/>
</dbReference>
<proteinExistence type="predicted"/>
<gene>
    <name evidence="1" type="ORF">RCIX724</name>
</gene>
<keyword evidence="2" id="KW-1185">Reference proteome</keyword>
<dbReference type="AlphaFoldDB" id="Q0W683"/>
<evidence type="ECO:0008006" key="3">
    <source>
        <dbReference type="Google" id="ProtNLM"/>
    </source>
</evidence>
<evidence type="ECO:0000313" key="1">
    <source>
        <dbReference type="EMBL" id="CAJ36110.1"/>
    </source>
</evidence>
<dbReference type="PIRSF" id="PIRSF004929">
    <property type="entry name" value="UCP004929"/>
    <property type="match status" value="1"/>
</dbReference>
<accession>Q0W683</accession>
<dbReference type="STRING" id="351160.RCIX724"/>